<accession>A0ABT0LFZ5</accession>
<dbReference type="Proteomes" id="UP001203423">
    <property type="component" value="Unassembled WGS sequence"/>
</dbReference>
<reference evidence="1 2" key="1">
    <citation type="submission" date="2022-01" db="EMBL/GenBank/DDBJ databases">
        <title>Whole genome-based taxonomy of the Shewanellaceae.</title>
        <authorList>
            <person name="Martin-Rodriguez A.J."/>
        </authorList>
    </citation>
    <scope>NUCLEOTIDE SEQUENCE [LARGE SCALE GENOMIC DNA]</scope>
    <source>
        <strain evidence="1 2">DSM 17177</strain>
    </source>
</reference>
<gene>
    <name evidence="1" type="ORF">L2764_19555</name>
</gene>
<sequence length="176" mass="19627">MLNNLNQPIVIVGGQSVSYWLDFYSASLNGAKAQTASVDIDFVANRNSVKQITKVWNIDVKFAGIDVPPPSVAIAQLIDRDSNKIKMSRGLQFIDVDMYENEGYKKANLVDFIDFPSGFTRKEFLGKSKTIITAQYEFSIKSGLKSHENLLILNPFGCLISRVSNIFNTPKDNEIA</sequence>
<proteinExistence type="predicted"/>
<protein>
    <submittedName>
        <fullName evidence="1">Uncharacterized protein</fullName>
    </submittedName>
</protein>
<organism evidence="1 2">
    <name type="scientific">Shewanella surugensis</name>
    <dbReference type="NCBI Taxonomy" id="212020"/>
    <lineage>
        <taxon>Bacteria</taxon>
        <taxon>Pseudomonadati</taxon>
        <taxon>Pseudomonadota</taxon>
        <taxon>Gammaproteobacteria</taxon>
        <taxon>Alteromonadales</taxon>
        <taxon>Shewanellaceae</taxon>
        <taxon>Shewanella</taxon>
    </lineage>
</organism>
<name>A0ABT0LFZ5_9GAMM</name>
<dbReference type="RefSeq" id="WP_248942034.1">
    <property type="nucleotide sequence ID" value="NZ_JAKIKS010000098.1"/>
</dbReference>
<evidence type="ECO:0000313" key="1">
    <source>
        <dbReference type="EMBL" id="MCL1126618.1"/>
    </source>
</evidence>
<dbReference type="EMBL" id="JAKIKS010000098">
    <property type="protein sequence ID" value="MCL1126618.1"/>
    <property type="molecule type" value="Genomic_DNA"/>
</dbReference>
<comment type="caution">
    <text evidence="1">The sequence shown here is derived from an EMBL/GenBank/DDBJ whole genome shotgun (WGS) entry which is preliminary data.</text>
</comment>
<evidence type="ECO:0000313" key="2">
    <source>
        <dbReference type="Proteomes" id="UP001203423"/>
    </source>
</evidence>
<keyword evidence="2" id="KW-1185">Reference proteome</keyword>